<keyword evidence="1" id="KW-0812">Transmembrane</keyword>
<accession>A0A5C6B2J2</accession>
<dbReference type="Pfam" id="PF07811">
    <property type="entry name" value="TadE"/>
    <property type="match status" value="1"/>
</dbReference>
<keyword evidence="1" id="KW-1133">Transmembrane helix</keyword>
<evidence type="ECO:0000259" key="2">
    <source>
        <dbReference type="Pfam" id="PF07811"/>
    </source>
</evidence>
<dbReference type="AlphaFoldDB" id="A0A5C6B2J2"/>
<dbReference type="InterPro" id="IPR012495">
    <property type="entry name" value="TadE-like_dom"/>
</dbReference>
<reference evidence="3 4" key="1">
    <citation type="submission" date="2019-02" db="EMBL/GenBank/DDBJ databases">
        <title>Deep-cultivation of Planctomycetes and their phenomic and genomic characterization uncovers novel biology.</title>
        <authorList>
            <person name="Wiegand S."/>
            <person name="Jogler M."/>
            <person name="Boedeker C."/>
            <person name="Pinto D."/>
            <person name="Vollmers J."/>
            <person name="Rivas-Marin E."/>
            <person name="Kohn T."/>
            <person name="Peeters S.H."/>
            <person name="Heuer A."/>
            <person name="Rast P."/>
            <person name="Oberbeckmann S."/>
            <person name="Bunk B."/>
            <person name="Jeske O."/>
            <person name="Meyerdierks A."/>
            <person name="Storesund J.E."/>
            <person name="Kallscheuer N."/>
            <person name="Luecker S."/>
            <person name="Lage O.M."/>
            <person name="Pohl T."/>
            <person name="Merkel B.J."/>
            <person name="Hornburger P."/>
            <person name="Mueller R.-W."/>
            <person name="Bruemmer F."/>
            <person name="Labrenz M."/>
            <person name="Spormann A.M."/>
            <person name="Op Den Camp H."/>
            <person name="Overmann J."/>
            <person name="Amann R."/>
            <person name="Jetten M.S.M."/>
            <person name="Mascher T."/>
            <person name="Medema M.H."/>
            <person name="Devos D.P."/>
            <person name="Kaster A.-K."/>
            <person name="Ovreas L."/>
            <person name="Rohde M."/>
            <person name="Galperin M.Y."/>
            <person name="Jogler C."/>
        </authorList>
    </citation>
    <scope>NUCLEOTIDE SEQUENCE [LARGE SCALE GENOMIC DNA]</scope>
    <source>
        <strain evidence="3 4">Pla52n</strain>
    </source>
</reference>
<keyword evidence="1" id="KW-0472">Membrane</keyword>
<proteinExistence type="predicted"/>
<organism evidence="3 4">
    <name type="scientific">Stieleria varia</name>
    <dbReference type="NCBI Taxonomy" id="2528005"/>
    <lineage>
        <taxon>Bacteria</taxon>
        <taxon>Pseudomonadati</taxon>
        <taxon>Planctomycetota</taxon>
        <taxon>Planctomycetia</taxon>
        <taxon>Pirellulales</taxon>
        <taxon>Pirellulaceae</taxon>
        <taxon>Stieleria</taxon>
    </lineage>
</organism>
<keyword evidence="4" id="KW-1185">Reference proteome</keyword>
<dbReference type="EMBL" id="SJPN01000002">
    <property type="protein sequence ID" value="TWU05639.1"/>
    <property type="molecule type" value="Genomic_DNA"/>
</dbReference>
<evidence type="ECO:0000313" key="3">
    <source>
        <dbReference type="EMBL" id="TWU05639.1"/>
    </source>
</evidence>
<feature type="domain" description="TadE-like" evidence="2">
    <location>
        <begin position="66"/>
        <end position="108"/>
    </location>
</feature>
<comment type="caution">
    <text evidence="3">The sequence shown here is derived from an EMBL/GenBank/DDBJ whole genome shotgun (WGS) entry which is preliminary data.</text>
</comment>
<dbReference type="Proteomes" id="UP000320176">
    <property type="component" value="Unassembled WGS sequence"/>
</dbReference>
<sequence length="191" mass="21400">MSLCARNTKISIRALNVSSNQQAIDRNEITSHVAFRDRQTQPQAFKMLHRQPRSNRKNRKCKQRLGAAAVEFAIVANIMFMMMFTCMEFARMNMIRNLAQDAAYFAARHAIVPGATADEAIQVASDLMDSMVTTGYTVDVSPLGNDSENVVVTVTVDFDEVALFAPRFMPNATITTTANVKTERYDGFFEQ</sequence>
<evidence type="ECO:0000256" key="1">
    <source>
        <dbReference type="SAM" id="Phobius"/>
    </source>
</evidence>
<evidence type="ECO:0000313" key="4">
    <source>
        <dbReference type="Proteomes" id="UP000320176"/>
    </source>
</evidence>
<gene>
    <name evidence="3" type="ORF">Pla52n_13540</name>
</gene>
<protein>
    <submittedName>
        <fullName evidence="3">TadE-like protein</fullName>
    </submittedName>
</protein>
<feature type="transmembrane region" description="Helical" evidence="1">
    <location>
        <begin position="65"/>
        <end position="84"/>
    </location>
</feature>
<name>A0A5C6B2J2_9BACT</name>